<gene>
    <name evidence="1" type="ORF">PRI8871_01354</name>
</gene>
<accession>A0A2R8AU47</accession>
<sequence>MLNALLAIITALHLHPSPEPSKLQTTGTAVSYVPDQLMNFEYLNLDALLDAPVFDAGQSRIGYISEIVIAPNGDVTGLIVSEFALFPFLGRTRELNDGAYRLQIVGASEMVVHAQL</sequence>
<keyword evidence="2" id="KW-1185">Reference proteome</keyword>
<dbReference type="Proteomes" id="UP000244904">
    <property type="component" value="Unassembled WGS sequence"/>
</dbReference>
<name>A0A2R8AU47_9RHOB</name>
<evidence type="ECO:0000313" key="1">
    <source>
        <dbReference type="EMBL" id="SPF79558.1"/>
    </source>
</evidence>
<evidence type="ECO:0000313" key="2">
    <source>
        <dbReference type="Proteomes" id="UP000244904"/>
    </source>
</evidence>
<reference evidence="2" key="1">
    <citation type="submission" date="2018-03" db="EMBL/GenBank/DDBJ databases">
        <authorList>
            <person name="Rodrigo-Torres L."/>
            <person name="Arahal R. D."/>
            <person name="Lucena T."/>
        </authorList>
    </citation>
    <scope>NUCLEOTIDE SEQUENCE [LARGE SCALE GENOMIC DNA]</scope>
    <source>
        <strain evidence="2">CECT 8871</strain>
    </source>
</reference>
<organism evidence="1 2">
    <name type="scientific">Pseudoprimorskyibacter insulae</name>
    <dbReference type="NCBI Taxonomy" id="1695997"/>
    <lineage>
        <taxon>Bacteria</taxon>
        <taxon>Pseudomonadati</taxon>
        <taxon>Pseudomonadota</taxon>
        <taxon>Alphaproteobacteria</taxon>
        <taxon>Rhodobacterales</taxon>
        <taxon>Paracoccaceae</taxon>
        <taxon>Pseudoprimorskyibacter</taxon>
    </lineage>
</organism>
<dbReference type="RefSeq" id="WP_108885422.1">
    <property type="nucleotide sequence ID" value="NZ_OMOJ01000002.1"/>
</dbReference>
<evidence type="ECO:0008006" key="3">
    <source>
        <dbReference type="Google" id="ProtNLM"/>
    </source>
</evidence>
<dbReference type="EMBL" id="OMOJ01000002">
    <property type="protein sequence ID" value="SPF79558.1"/>
    <property type="molecule type" value="Genomic_DNA"/>
</dbReference>
<protein>
    <recommendedName>
        <fullName evidence="3">PRC-barrel domain-containing protein</fullName>
    </recommendedName>
</protein>
<dbReference type="AlphaFoldDB" id="A0A2R8AU47"/>
<proteinExistence type="predicted"/>